<dbReference type="Pfam" id="PF00990">
    <property type="entry name" value="GGDEF"/>
    <property type="match status" value="1"/>
</dbReference>
<evidence type="ECO:0000313" key="5">
    <source>
        <dbReference type="Proteomes" id="UP000288405"/>
    </source>
</evidence>
<dbReference type="SUPFAM" id="SSF55781">
    <property type="entry name" value="GAF domain-like"/>
    <property type="match status" value="1"/>
</dbReference>
<dbReference type="AlphaFoldDB" id="A0A432WG71"/>
<dbReference type="OrthoDB" id="9812358at2"/>
<dbReference type="InterPro" id="IPR043128">
    <property type="entry name" value="Rev_trsase/Diguanyl_cyclase"/>
</dbReference>
<feature type="coiled-coil region" evidence="2">
    <location>
        <begin position="159"/>
        <end position="186"/>
    </location>
</feature>
<dbReference type="FunFam" id="3.30.70.270:FF:000001">
    <property type="entry name" value="Diguanylate cyclase domain protein"/>
    <property type="match status" value="1"/>
</dbReference>
<name>A0A432WG71_9GAMM</name>
<gene>
    <name evidence="4" type="ORF">CWE11_08120</name>
</gene>
<dbReference type="PANTHER" id="PTHR43102">
    <property type="entry name" value="SLR1143 PROTEIN"/>
    <property type="match status" value="1"/>
</dbReference>
<sequence length="349" mass="39617">MLSTPSQRLAEHEARLQALYRYQILDSDIDPAFDAITELAAMLCDTPIAVINFIDKDRQWFKSEIGLGTRETPLDVSICEHALGEEEILVVPDTEKDPRFVNNPLVTGEPRLRFYAGALLKNDDGHVLGTLCVLDQNPRTISEKQQKALIALAQQVMAKLELIKLIEEQKHLLEQLEQSRRRLERQASTDPLTGLLNRRAINTALSHELQLLPAMERETCILLLDLDFFKDINDTYGYTVGDDVLRNFAALCRQAFRKSDLISRWGGEEFLVLLPGASMEAAQMVVDRLRDELTKRDLNEEHQLKVTFSAGLIEIGPFVEEEALFTQLDRLMHEAKSTGRNQTIAFCMI</sequence>
<dbReference type="InterPro" id="IPR029016">
    <property type="entry name" value="GAF-like_dom_sf"/>
</dbReference>
<dbReference type="Gene3D" id="3.30.450.40">
    <property type="match status" value="1"/>
</dbReference>
<keyword evidence="5" id="KW-1185">Reference proteome</keyword>
<evidence type="ECO:0000256" key="1">
    <source>
        <dbReference type="ARBA" id="ARBA00001946"/>
    </source>
</evidence>
<dbReference type="EMBL" id="PIPM01000007">
    <property type="protein sequence ID" value="RUO32753.1"/>
    <property type="molecule type" value="Genomic_DNA"/>
</dbReference>
<feature type="domain" description="GGDEF" evidence="3">
    <location>
        <begin position="217"/>
        <end position="348"/>
    </location>
</feature>
<keyword evidence="2" id="KW-0175">Coiled coil</keyword>
<dbReference type="PANTHER" id="PTHR43102:SF2">
    <property type="entry name" value="GAF DOMAIN-CONTAINING PROTEIN"/>
    <property type="match status" value="1"/>
</dbReference>
<proteinExistence type="predicted"/>
<dbReference type="Pfam" id="PF01590">
    <property type="entry name" value="GAF"/>
    <property type="match status" value="1"/>
</dbReference>
<comment type="cofactor">
    <cofactor evidence="1">
        <name>Mg(2+)</name>
        <dbReference type="ChEBI" id="CHEBI:18420"/>
    </cofactor>
</comment>
<dbReference type="SMART" id="SM00065">
    <property type="entry name" value="GAF"/>
    <property type="match status" value="1"/>
</dbReference>
<dbReference type="Gene3D" id="3.30.70.270">
    <property type="match status" value="1"/>
</dbReference>
<protein>
    <submittedName>
        <fullName evidence="4">Sensor domain-containing diguanylate cyclase</fullName>
    </submittedName>
</protein>
<dbReference type="SMART" id="SM00267">
    <property type="entry name" value="GGDEF"/>
    <property type="match status" value="1"/>
</dbReference>
<evidence type="ECO:0000313" key="4">
    <source>
        <dbReference type="EMBL" id="RUO32753.1"/>
    </source>
</evidence>
<dbReference type="SUPFAM" id="SSF55073">
    <property type="entry name" value="Nucleotide cyclase"/>
    <property type="match status" value="1"/>
</dbReference>
<reference evidence="4 5" key="1">
    <citation type="journal article" date="2011" name="Front. Microbiol.">
        <title>Genomic signatures of strain selection and enhancement in Bacillus atrophaeus var. globigii, a historical biowarfare simulant.</title>
        <authorList>
            <person name="Gibbons H.S."/>
            <person name="Broomall S.M."/>
            <person name="McNew L.A."/>
            <person name="Daligault H."/>
            <person name="Chapman C."/>
            <person name="Bruce D."/>
            <person name="Karavis M."/>
            <person name="Krepps M."/>
            <person name="McGregor P.A."/>
            <person name="Hong C."/>
            <person name="Park K.H."/>
            <person name="Akmal A."/>
            <person name="Feldman A."/>
            <person name="Lin J.S."/>
            <person name="Chang W.E."/>
            <person name="Higgs B.W."/>
            <person name="Demirev P."/>
            <person name="Lindquist J."/>
            <person name="Liem A."/>
            <person name="Fochler E."/>
            <person name="Read T.D."/>
            <person name="Tapia R."/>
            <person name="Johnson S."/>
            <person name="Bishop-Lilly K.A."/>
            <person name="Detter C."/>
            <person name="Han C."/>
            <person name="Sozhamannan S."/>
            <person name="Rosenzweig C.N."/>
            <person name="Skowronski E.W."/>
        </authorList>
    </citation>
    <scope>NUCLEOTIDE SEQUENCE [LARGE SCALE GENOMIC DNA]</scope>
    <source>
        <strain evidence="4 5">GYP-17</strain>
    </source>
</reference>
<dbReference type="Proteomes" id="UP000288405">
    <property type="component" value="Unassembled WGS sequence"/>
</dbReference>
<dbReference type="InterPro" id="IPR029787">
    <property type="entry name" value="Nucleotide_cyclase"/>
</dbReference>
<organism evidence="4 5">
    <name type="scientific">Aliidiomarina sanyensis</name>
    <dbReference type="NCBI Taxonomy" id="1249555"/>
    <lineage>
        <taxon>Bacteria</taxon>
        <taxon>Pseudomonadati</taxon>
        <taxon>Pseudomonadota</taxon>
        <taxon>Gammaproteobacteria</taxon>
        <taxon>Alteromonadales</taxon>
        <taxon>Idiomarinaceae</taxon>
        <taxon>Aliidiomarina</taxon>
    </lineage>
</organism>
<dbReference type="InterPro" id="IPR003018">
    <property type="entry name" value="GAF"/>
</dbReference>
<evidence type="ECO:0000259" key="3">
    <source>
        <dbReference type="PROSITE" id="PS50887"/>
    </source>
</evidence>
<evidence type="ECO:0000256" key="2">
    <source>
        <dbReference type="SAM" id="Coils"/>
    </source>
</evidence>
<dbReference type="NCBIfam" id="TIGR00254">
    <property type="entry name" value="GGDEF"/>
    <property type="match status" value="1"/>
</dbReference>
<dbReference type="InterPro" id="IPR000160">
    <property type="entry name" value="GGDEF_dom"/>
</dbReference>
<dbReference type="GO" id="GO:0003824">
    <property type="term" value="F:catalytic activity"/>
    <property type="evidence" value="ECO:0007669"/>
    <property type="project" value="UniProtKB-ARBA"/>
</dbReference>
<comment type="caution">
    <text evidence="4">The sequence shown here is derived from an EMBL/GenBank/DDBJ whole genome shotgun (WGS) entry which is preliminary data.</text>
</comment>
<dbReference type="CDD" id="cd01949">
    <property type="entry name" value="GGDEF"/>
    <property type="match status" value="1"/>
</dbReference>
<dbReference type="PROSITE" id="PS50887">
    <property type="entry name" value="GGDEF"/>
    <property type="match status" value="1"/>
</dbReference>
<accession>A0A432WG71</accession>